<keyword evidence="2 7" id="KW-0808">Transferase</keyword>
<dbReference type="SUPFAM" id="SSF53613">
    <property type="entry name" value="Ribokinase-like"/>
    <property type="match status" value="1"/>
</dbReference>
<evidence type="ECO:0000256" key="5">
    <source>
        <dbReference type="ARBA" id="ARBA00022840"/>
    </source>
</evidence>
<dbReference type="GO" id="GO:0005524">
    <property type="term" value="F:ATP binding"/>
    <property type="evidence" value="ECO:0007669"/>
    <property type="project" value="UniProtKB-KW"/>
</dbReference>
<dbReference type="CDD" id="cd01167">
    <property type="entry name" value="bac_FRK"/>
    <property type="match status" value="1"/>
</dbReference>
<evidence type="ECO:0000259" key="6">
    <source>
        <dbReference type="Pfam" id="PF00294"/>
    </source>
</evidence>
<dbReference type="AlphaFoldDB" id="A0A2X0SL30"/>
<dbReference type="InterPro" id="IPR029056">
    <property type="entry name" value="Ribokinase-like"/>
</dbReference>
<dbReference type="InterPro" id="IPR011611">
    <property type="entry name" value="PfkB_dom"/>
</dbReference>
<dbReference type="EMBL" id="LS423452">
    <property type="protein sequence ID" value="SPS05645.1"/>
    <property type="molecule type" value="Genomic_DNA"/>
</dbReference>
<reference evidence="7" key="1">
    <citation type="submission" date="2018-05" db="EMBL/GenBank/DDBJ databases">
        <authorList>
            <person name="Lanie J.A."/>
            <person name="Ng W.-L."/>
            <person name="Kazmierczak K.M."/>
            <person name="Andrzejewski T.M."/>
            <person name="Davidsen T.M."/>
            <person name="Wayne K.J."/>
            <person name="Tettelin H."/>
            <person name="Glass J.I."/>
            <person name="Rusch D."/>
            <person name="Podicherti R."/>
            <person name="Tsui H.-C.T."/>
            <person name="Winkler M.E."/>
        </authorList>
    </citation>
    <scope>NUCLEOTIDE SEQUENCE</scope>
    <source>
        <strain evidence="7">KNB</strain>
    </source>
</reference>
<organism evidence="7">
    <name type="scientific">Candidatus Nitrotoga fabula</name>
    <dbReference type="NCBI Taxonomy" id="2182327"/>
    <lineage>
        <taxon>Bacteria</taxon>
        <taxon>Pseudomonadati</taxon>
        <taxon>Pseudomonadota</taxon>
        <taxon>Betaproteobacteria</taxon>
        <taxon>Nitrosomonadales</taxon>
        <taxon>Gallionellaceae</taxon>
        <taxon>Candidatus Nitrotoga</taxon>
    </lineage>
</organism>
<protein>
    <submittedName>
        <fullName evidence="7">Fructokinase</fullName>
        <ecNumber evidence="7">2.7.1.4</ecNumber>
    </submittedName>
</protein>
<evidence type="ECO:0000256" key="3">
    <source>
        <dbReference type="ARBA" id="ARBA00022741"/>
    </source>
</evidence>
<dbReference type="GO" id="GO:0008865">
    <property type="term" value="F:fructokinase activity"/>
    <property type="evidence" value="ECO:0007669"/>
    <property type="project" value="UniProtKB-EC"/>
</dbReference>
<keyword evidence="4 7" id="KW-0418">Kinase</keyword>
<dbReference type="PANTHER" id="PTHR43085:SF1">
    <property type="entry name" value="PSEUDOURIDINE KINASE-RELATED"/>
    <property type="match status" value="1"/>
</dbReference>
<dbReference type="Gene3D" id="3.40.1190.20">
    <property type="match status" value="1"/>
</dbReference>
<accession>A0A2X0SL30</accession>
<evidence type="ECO:0000256" key="2">
    <source>
        <dbReference type="ARBA" id="ARBA00022679"/>
    </source>
</evidence>
<feature type="domain" description="Carbohydrate kinase PfkB" evidence="6">
    <location>
        <begin position="34"/>
        <end position="315"/>
    </location>
</feature>
<proteinExistence type="inferred from homology"/>
<evidence type="ECO:0000313" key="7">
    <source>
        <dbReference type="EMBL" id="SPS05645.1"/>
    </source>
</evidence>
<keyword evidence="5" id="KW-0067">ATP-binding</keyword>
<sequence>MIETTTHPFAHSLMEPNSSTILLFGEVLVDCFPDREVLGGAPLNVAHHLRALGVEVGVNPILVTRIGKDEHGHRLLEAMHSASLPIDGVQLDCLHPTGVVRIELEADGQGHRFEIASGQAWDFIHADIARLVGLSSRPQWLYFGTLAQRTAPRPIARRVAHPALRSLMQTTRAKGFLDLNLRDPWVRKDVLRWSLGNAEIVKMNKEELLRVAHMMELGDASLTVLGKRLLHAFGIRLLLVTEGKDGAWLLQNDGTYHHTGQTEPLTAVVDSVGAGDGFAAVFLLGLTQGWPVEQTQERAHHFAGEICSLRGAIPDSDDFYQPFITAWQLNGGGVK</sequence>
<dbReference type="PANTHER" id="PTHR43085">
    <property type="entry name" value="HEXOKINASE FAMILY MEMBER"/>
    <property type="match status" value="1"/>
</dbReference>
<comment type="similarity">
    <text evidence="1">Belongs to the carbohydrate kinase PfkB family.</text>
</comment>
<dbReference type="Pfam" id="PF00294">
    <property type="entry name" value="PfkB"/>
    <property type="match status" value="1"/>
</dbReference>
<dbReference type="EC" id="2.7.1.4" evidence="7"/>
<gene>
    <name evidence="7" type="ORF">NITFAB_1235</name>
</gene>
<evidence type="ECO:0000256" key="4">
    <source>
        <dbReference type="ARBA" id="ARBA00022777"/>
    </source>
</evidence>
<evidence type="ECO:0000256" key="1">
    <source>
        <dbReference type="ARBA" id="ARBA00010688"/>
    </source>
</evidence>
<dbReference type="InterPro" id="IPR050306">
    <property type="entry name" value="PfkB_Carbo_kinase"/>
</dbReference>
<keyword evidence="3" id="KW-0547">Nucleotide-binding</keyword>
<name>A0A2X0SL30_9PROT</name>